<gene>
    <name evidence="5" type="ORF">SAMN07250955_102292</name>
</gene>
<dbReference type="Pfam" id="PF00152">
    <property type="entry name" value="tRNA-synt_2"/>
    <property type="match status" value="1"/>
</dbReference>
<dbReference type="InterPro" id="IPR045864">
    <property type="entry name" value="aa-tRNA-synth_II/BPL/LPL"/>
</dbReference>
<keyword evidence="3" id="KW-0067">ATP-binding</keyword>
<dbReference type="Gene3D" id="3.30.930.10">
    <property type="entry name" value="Bira Bifunctional Protein, Domain 2"/>
    <property type="match status" value="1"/>
</dbReference>
<evidence type="ECO:0000256" key="3">
    <source>
        <dbReference type="ARBA" id="ARBA00022840"/>
    </source>
</evidence>
<dbReference type="GO" id="GO:0005524">
    <property type="term" value="F:ATP binding"/>
    <property type="evidence" value="ECO:0007669"/>
    <property type="project" value="UniProtKB-KW"/>
</dbReference>
<evidence type="ECO:0000259" key="4">
    <source>
        <dbReference type="PROSITE" id="PS50862"/>
    </source>
</evidence>
<dbReference type="GO" id="GO:0004824">
    <property type="term" value="F:lysine-tRNA ligase activity"/>
    <property type="evidence" value="ECO:0007669"/>
    <property type="project" value="InterPro"/>
</dbReference>
<dbReference type="SUPFAM" id="SSF55681">
    <property type="entry name" value="Class II aaRS and biotin synthetases"/>
    <property type="match status" value="1"/>
</dbReference>
<dbReference type="InterPro" id="IPR006195">
    <property type="entry name" value="aa-tRNA-synth_II"/>
</dbReference>
<reference evidence="5 6" key="1">
    <citation type="submission" date="2017-06" db="EMBL/GenBank/DDBJ databases">
        <authorList>
            <person name="Kim H.J."/>
            <person name="Triplett B.A."/>
        </authorList>
    </citation>
    <scope>NUCLEOTIDE SEQUENCE [LARGE SCALE GENOMIC DNA]</scope>
    <source>
        <strain evidence="5 6">B29T1</strain>
    </source>
</reference>
<evidence type="ECO:0000313" key="6">
    <source>
        <dbReference type="Proteomes" id="UP000197065"/>
    </source>
</evidence>
<keyword evidence="2" id="KW-0547">Nucleotide-binding</keyword>
<keyword evidence="6" id="KW-1185">Reference proteome</keyword>
<keyword evidence="5" id="KW-0030">Aminoacyl-tRNA synthetase</keyword>
<dbReference type="InterPro" id="IPR018149">
    <property type="entry name" value="Lys-tRNA-synth_II_C"/>
</dbReference>
<dbReference type="PANTHER" id="PTHR42918">
    <property type="entry name" value="LYSYL-TRNA SYNTHETASE"/>
    <property type="match status" value="1"/>
</dbReference>
<dbReference type="Proteomes" id="UP000197065">
    <property type="component" value="Unassembled WGS sequence"/>
</dbReference>
<dbReference type="PRINTS" id="PR00982">
    <property type="entry name" value="TRNASYNTHLYS"/>
</dbReference>
<dbReference type="EMBL" id="FYEH01000002">
    <property type="protein sequence ID" value="SNB61589.1"/>
    <property type="molecule type" value="Genomic_DNA"/>
</dbReference>
<dbReference type="NCBIfam" id="TIGR00462">
    <property type="entry name" value="genX"/>
    <property type="match status" value="1"/>
</dbReference>
<dbReference type="PANTHER" id="PTHR42918:SF6">
    <property type="entry name" value="ELONGATION FACTOR P--(R)-BETA-LYSINE LIGASE"/>
    <property type="match status" value="1"/>
</dbReference>
<dbReference type="AlphaFoldDB" id="A0A212QQ31"/>
<feature type="domain" description="Aminoacyl-transfer RNA synthetases class-II family profile" evidence="4">
    <location>
        <begin position="26"/>
        <end position="348"/>
    </location>
</feature>
<keyword evidence="1" id="KW-0436">Ligase</keyword>
<name>A0A212QQ31_9PROT</name>
<protein>
    <submittedName>
        <fullName evidence="5">Lysyl-tRNA synthetase, class 2</fullName>
    </submittedName>
</protein>
<dbReference type="InterPro" id="IPR004364">
    <property type="entry name" value="Aa-tRNA-synt_II"/>
</dbReference>
<dbReference type="NCBIfam" id="NF006828">
    <property type="entry name" value="PRK09350.1"/>
    <property type="match status" value="1"/>
</dbReference>
<evidence type="ECO:0000256" key="1">
    <source>
        <dbReference type="ARBA" id="ARBA00022598"/>
    </source>
</evidence>
<evidence type="ECO:0000256" key="2">
    <source>
        <dbReference type="ARBA" id="ARBA00022741"/>
    </source>
</evidence>
<evidence type="ECO:0000313" key="5">
    <source>
        <dbReference type="EMBL" id="SNB61589.1"/>
    </source>
</evidence>
<dbReference type="GO" id="GO:0006430">
    <property type="term" value="P:lysyl-tRNA aminoacylation"/>
    <property type="evidence" value="ECO:0007669"/>
    <property type="project" value="InterPro"/>
</dbReference>
<dbReference type="OrthoDB" id="9801152at2"/>
<dbReference type="GO" id="GO:0000049">
    <property type="term" value="F:tRNA binding"/>
    <property type="evidence" value="ECO:0007669"/>
    <property type="project" value="TreeGrafter"/>
</dbReference>
<dbReference type="RefSeq" id="WP_088560138.1">
    <property type="nucleotide sequence ID" value="NZ_FYEH01000002.1"/>
</dbReference>
<dbReference type="PROSITE" id="PS50862">
    <property type="entry name" value="AA_TRNA_LIGASE_II"/>
    <property type="match status" value="1"/>
</dbReference>
<accession>A0A212QQ31</accession>
<dbReference type="GO" id="GO:0005829">
    <property type="term" value="C:cytosol"/>
    <property type="evidence" value="ECO:0007669"/>
    <property type="project" value="TreeGrafter"/>
</dbReference>
<sequence>MQQRDEVDRWWQPDRHKDRRPFLLARNRIRRALGAWFEARGFVEVDTACLQVSPGNEAHLHAFKTAHVSTDGQTTRPLYLHTSPEFAVKKLLAAGEQRLFTFAHVFRNREAGYRHSPEFTMLEWYRRETPLAVLMSDCEALLRETLCAAGSDRLAHQGQLLAVDGEFERLSVAEAFARHAGIDLLATCDLEGGVDREALAAEARKAGLRVAPDDSWSDIFSRVIVGRVEPHLGMSRPTILHSYPLAEAALARRDPADPRLAQRFELYALGVELANGFAELTDPVEQRRRFEAEMATKQAVYGETYPLDEDFLAALAIMPEASGIALGFERLVMLATGAQRIDQVLWTPVDC</sequence>
<proteinExistence type="predicted"/>
<organism evidence="5 6">
    <name type="scientific">Arboricoccus pini</name>
    <dbReference type="NCBI Taxonomy" id="1963835"/>
    <lineage>
        <taxon>Bacteria</taxon>
        <taxon>Pseudomonadati</taxon>
        <taxon>Pseudomonadota</taxon>
        <taxon>Alphaproteobacteria</taxon>
        <taxon>Geminicoccales</taxon>
        <taxon>Geminicoccaceae</taxon>
        <taxon>Arboricoccus</taxon>
    </lineage>
</organism>
<dbReference type="InterPro" id="IPR004525">
    <property type="entry name" value="EpmA"/>
</dbReference>